<accession>A0A0F9XX45</accession>
<evidence type="ECO:0000256" key="3">
    <source>
        <dbReference type="ARBA" id="ARBA00022691"/>
    </source>
</evidence>
<dbReference type="PANTHER" id="PTHR43712">
    <property type="entry name" value="PUTATIVE (AFU_ORTHOLOGUE AFUA_4G14580)-RELATED"/>
    <property type="match status" value="1"/>
</dbReference>
<feature type="domain" description="O-methyltransferase C-terminal" evidence="5">
    <location>
        <begin position="229"/>
        <end position="369"/>
    </location>
</feature>
<dbReference type="EMBL" id="JOKZ01000072">
    <property type="protein sequence ID" value="KKP04593.1"/>
    <property type="molecule type" value="Genomic_DNA"/>
</dbReference>
<evidence type="ECO:0000259" key="6">
    <source>
        <dbReference type="Pfam" id="PF08100"/>
    </source>
</evidence>
<dbReference type="InterPro" id="IPR036390">
    <property type="entry name" value="WH_DNA-bd_sf"/>
</dbReference>
<evidence type="ECO:0000256" key="2">
    <source>
        <dbReference type="ARBA" id="ARBA00022679"/>
    </source>
</evidence>
<dbReference type="GO" id="GO:0008171">
    <property type="term" value="F:O-methyltransferase activity"/>
    <property type="evidence" value="ECO:0007669"/>
    <property type="project" value="InterPro"/>
</dbReference>
<dbReference type="InterPro" id="IPR001077">
    <property type="entry name" value="COMT_C"/>
</dbReference>
<dbReference type="OrthoDB" id="2410195at2759"/>
<evidence type="ECO:0000256" key="1">
    <source>
        <dbReference type="ARBA" id="ARBA00022603"/>
    </source>
</evidence>
<dbReference type="GO" id="GO:0032259">
    <property type="term" value="P:methylation"/>
    <property type="evidence" value="ECO:0007669"/>
    <property type="project" value="UniProtKB-KW"/>
</dbReference>
<evidence type="ECO:0000259" key="5">
    <source>
        <dbReference type="Pfam" id="PF00891"/>
    </source>
</evidence>
<protein>
    <submittedName>
        <fullName evidence="7">Uncharacterized protein</fullName>
    </submittedName>
</protein>
<name>A0A0F9XX45_TRIHA</name>
<keyword evidence="2" id="KW-0808">Transferase</keyword>
<feature type="active site" description="Proton acceptor" evidence="4">
    <location>
        <position position="301"/>
    </location>
</feature>
<dbReference type="PANTHER" id="PTHR43712:SF11">
    <property type="entry name" value="O-METHYLTRANSFERASE (AFU_ORTHOLOGUE AFUA_2G17820)-RELATED"/>
    <property type="match status" value="1"/>
</dbReference>
<dbReference type="InterPro" id="IPR016461">
    <property type="entry name" value="COMT-like"/>
</dbReference>
<dbReference type="SUPFAM" id="SSF46785">
    <property type="entry name" value="Winged helix' DNA-binding domain"/>
    <property type="match status" value="1"/>
</dbReference>
<dbReference type="Gene3D" id="3.40.50.150">
    <property type="entry name" value="Vaccinia Virus protein VP39"/>
    <property type="match status" value="1"/>
</dbReference>
<dbReference type="InterPro" id="IPR012967">
    <property type="entry name" value="COMT_dimerisation"/>
</dbReference>
<dbReference type="InterPro" id="IPR029063">
    <property type="entry name" value="SAM-dependent_MTases_sf"/>
</dbReference>
<gene>
    <name evidence="7" type="ORF">THAR02_03283</name>
</gene>
<comment type="caution">
    <text evidence="7">The sequence shown here is derived from an EMBL/GenBank/DDBJ whole genome shotgun (WGS) entry which is preliminary data.</text>
</comment>
<organism evidence="7 8">
    <name type="scientific">Trichoderma harzianum</name>
    <name type="common">Hypocrea lixii</name>
    <dbReference type="NCBI Taxonomy" id="5544"/>
    <lineage>
        <taxon>Eukaryota</taxon>
        <taxon>Fungi</taxon>
        <taxon>Dikarya</taxon>
        <taxon>Ascomycota</taxon>
        <taxon>Pezizomycotina</taxon>
        <taxon>Sordariomycetes</taxon>
        <taxon>Hypocreomycetidae</taxon>
        <taxon>Hypocreales</taxon>
        <taxon>Hypocreaceae</taxon>
        <taxon>Trichoderma</taxon>
    </lineage>
</organism>
<evidence type="ECO:0000256" key="4">
    <source>
        <dbReference type="PIRSR" id="PIRSR005739-1"/>
    </source>
</evidence>
<dbReference type="InterPro" id="IPR036388">
    <property type="entry name" value="WH-like_DNA-bd_sf"/>
</dbReference>
<keyword evidence="3" id="KW-0949">S-adenosyl-L-methionine</keyword>
<keyword evidence="1" id="KW-0489">Methyltransferase</keyword>
<dbReference type="AlphaFoldDB" id="A0A0F9XX45"/>
<dbReference type="OMA" id="MCESPLE"/>
<dbReference type="PROSITE" id="PS51683">
    <property type="entry name" value="SAM_OMT_II"/>
    <property type="match status" value="1"/>
</dbReference>
<dbReference type="Gene3D" id="1.10.10.10">
    <property type="entry name" value="Winged helix-like DNA-binding domain superfamily/Winged helix DNA-binding domain"/>
    <property type="match status" value="1"/>
</dbReference>
<dbReference type="SUPFAM" id="SSF53335">
    <property type="entry name" value="S-adenosyl-L-methionine-dependent methyltransferases"/>
    <property type="match status" value="1"/>
</dbReference>
<evidence type="ECO:0000313" key="7">
    <source>
        <dbReference type="EMBL" id="KKP04593.1"/>
    </source>
</evidence>
<proteinExistence type="predicted"/>
<feature type="domain" description="O-methyltransferase dimerisation" evidence="6">
    <location>
        <begin position="67"/>
        <end position="131"/>
    </location>
</feature>
<dbReference type="PIRSF" id="PIRSF005739">
    <property type="entry name" value="O-mtase"/>
    <property type="match status" value="1"/>
</dbReference>
<dbReference type="Proteomes" id="UP000034112">
    <property type="component" value="Unassembled WGS sequence"/>
</dbReference>
<evidence type="ECO:0000313" key="8">
    <source>
        <dbReference type="Proteomes" id="UP000034112"/>
    </source>
</evidence>
<reference evidence="8" key="1">
    <citation type="journal article" date="2015" name="Genome Announc.">
        <title>Draft whole-genome sequence of the biocontrol agent Trichoderma harzianum T6776.</title>
        <authorList>
            <person name="Baroncelli R."/>
            <person name="Piaggeschi G."/>
            <person name="Fiorini L."/>
            <person name="Bertolini E."/>
            <person name="Zapparata A."/>
            <person name="Pe M.E."/>
            <person name="Sarrocco S."/>
            <person name="Vannacci G."/>
        </authorList>
    </citation>
    <scope>NUCLEOTIDE SEQUENCE [LARGE SCALE GENOMIC DNA]</scope>
    <source>
        <strain evidence="8">T6776</strain>
    </source>
</reference>
<dbReference type="Pfam" id="PF08100">
    <property type="entry name" value="Dimerisation"/>
    <property type="match status" value="1"/>
</dbReference>
<sequence length="401" mass="44275">MANVNVKELIAQVNAAAQQGASGVDDSERKQLLAAVDKLRASYETPFETTIRVVFSGHQAIAIRLGVDSGLFDAAAKQPQDNITVKQLAKDTGVDELLATRIVRFLTAMNVFKEPEPGRFVATPLSGSFVSSSPLSAAVIHITHFLVIASQLPEYFAEKGWKSPHDVYDGPFQFALNTKGTYFDFLGSKSHYQKAFNTVMTISHRRKGRNWFTFFPVEEKLGGASPDQTLLVDVGGSQGGDITAFQKAYPNLPGKLILQDLPVVIDDIKELPAGIEAQGYDFFKEQPVKGAKGYYLRTVLHDWPDKQAVQILERVREAMTPESVLLINETVIPESNASLSSATADLIMMVSFGSLERTEKQFAELFAKAQLELVKVWFPTDFEVASDISEQASLLEVRLRR</sequence>
<dbReference type="Pfam" id="PF00891">
    <property type="entry name" value="Methyltransf_2"/>
    <property type="match status" value="1"/>
</dbReference>